<feature type="chain" id="PRO_5038529150" evidence="3">
    <location>
        <begin position="26"/>
        <end position="267"/>
    </location>
</feature>
<proteinExistence type="predicted"/>
<evidence type="ECO:0000256" key="3">
    <source>
        <dbReference type="SAM" id="SignalP"/>
    </source>
</evidence>
<sequence length="267" mass="26250">MLRRAVAVAPLSVLVLLGSAAAATAGGSDDPTPYTVTADGLTLPEGRTFVENDHVNVRYVVDGVTLSAQLHVQAATAQGAVAGRSDVLWSELGLPAGRCITWVQVSGFNEHFGEGGQRPVCSAAPPAQTAVPVAPLAPVPATPVPSPAPASPAASPAPSAPATGAAPATPATPAPTVTADAAPVPSPTVSGAALQATPRPASTAAAATVRSQVLADSPRPGGALATTGGTLVPLLGLATAALVAGVVLRVVRRRPARAAVARPAHRR</sequence>
<keyword evidence="5" id="KW-1185">Reference proteome</keyword>
<dbReference type="HOGENOM" id="CLU_996355_0_0_11"/>
<dbReference type="RefSeq" id="WP_013772327.1">
    <property type="nucleotide sequence ID" value="NC_015514.1"/>
</dbReference>
<protein>
    <submittedName>
        <fullName evidence="4">LPXTG-motif cell wall anchor domain protein</fullName>
    </submittedName>
</protein>
<dbReference type="EMBL" id="CP002666">
    <property type="protein sequence ID" value="AEE47303.1"/>
    <property type="molecule type" value="Genomic_DNA"/>
</dbReference>
<feature type="signal peptide" evidence="3">
    <location>
        <begin position="1"/>
        <end position="25"/>
    </location>
</feature>
<dbReference type="Proteomes" id="UP000008460">
    <property type="component" value="Chromosome"/>
</dbReference>
<dbReference type="KEGG" id="cfi:Celf_3189"/>
<evidence type="ECO:0000256" key="2">
    <source>
        <dbReference type="SAM" id="Phobius"/>
    </source>
</evidence>
<keyword evidence="2" id="KW-1133">Transmembrane helix</keyword>
<evidence type="ECO:0000313" key="5">
    <source>
        <dbReference type="Proteomes" id="UP000008460"/>
    </source>
</evidence>
<dbReference type="AlphaFoldDB" id="F4H0D4"/>
<feature type="transmembrane region" description="Helical" evidence="2">
    <location>
        <begin position="231"/>
        <end position="251"/>
    </location>
</feature>
<keyword evidence="3" id="KW-0732">Signal</keyword>
<dbReference type="STRING" id="590998.Celf_3189"/>
<evidence type="ECO:0000256" key="1">
    <source>
        <dbReference type="SAM" id="MobiDB-lite"/>
    </source>
</evidence>
<feature type="compositionally biased region" description="Low complexity" evidence="1">
    <location>
        <begin position="151"/>
        <end position="197"/>
    </location>
</feature>
<keyword evidence="2" id="KW-0472">Membrane</keyword>
<organism evidence="4 5">
    <name type="scientific">Cellulomonas fimi (strain ATCC 484 / DSM 20113 / JCM 1341 / CCUG 24087 / LMG 16345 / NBRC 15513 / NCIMB 8980 / NCTC 7547 / NRS-133)</name>
    <dbReference type="NCBI Taxonomy" id="590998"/>
    <lineage>
        <taxon>Bacteria</taxon>
        <taxon>Bacillati</taxon>
        <taxon>Actinomycetota</taxon>
        <taxon>Actinomycetes</taxon>
        <taxon>Micrococcales</taxon>
        <taxon>Cellulomonadaceae</taxon>
        <taxon>Cellulomonas</taxon>
    </lineage>
</organism>
<reference evidence="4 5" key="1">
    <citation type="submission" date="2011-04" db="EMBL/GenBank/DDBJ databases">
        <title>Complete sequence of Cellulomonas fimi ATCC 484.</title>
        <authorList>
            <consortium name="US DOE Joint Genome Institute"/>
            <person name="Lucas S."/>
            <person name="Han J."/>
            <person name="Lapidus A."/>
            <person name="Cheng J.-F."/>
            <person name="Goodwin L."/>
            <person name="Pitluck S."/>
            <person name="Peters L."/>
            <person name="Chertkov O."/>
            <person name="Detter J.C."/>
            <person name="Han C."/>
            <person name="Tapia R."/>
            <person name="Land M."/>
            <person name="Hauser L."/>
            <person name="Kyrpides N."/>
            <person name="Ivanova N."/>
            <person name="Ovchinnikova G."/>
            <person name="Pagani I."/>
            <person name="Mead D."/>
            <person name="Brumm P."/>
            <person name="Woyke T."/>
        </authorList>
    </citation>
    <scope>NUCLEOTIDE SEQUENCE [LARGE SCALE GENOMIC DNA]</scope>
    <source>
        <strain evidence="5">ATCC 484 / DSM 20113 / JCM 1341 / NBRC 15513 / NCIMB 8980 / NCTC 7547</strain>
    </source>
</reference>
<keyword evidence="2" id="KW-0812">Transmembrane</keyword>
<dbReference type="eggNOG" id="ENOG5034329">
    <property type="taxonomic scope" value="Bacteria"/>
</dbReference>
<feature type="region of interest" description="Disordered" evidence="1">
    <location>
        <begin position="143"/>
        <end position="197"/>
    </location>
</feature>
<name>F4H0D4_CELFA</name>
<accession>F4H0D4</accession>
<gene>
    <name evidence="4" type="ordered locus">Celf_3189</name>
</gene>
<evidence type="ECO:0000313" key="4">
    <source>
        <dbReference type="EMBL" id="AEE47303.1"/>
    </source>
</evidence>